<gene>
    <name evidence="3" type="ORF">DR999_PMT04789</name>
</gene>
<dbReference type="Pfam" id="PF00156">
    <property type="entry name" value="Pribosyltran"/>
    <property type="match status" value="1"/>
</dbReference>
<organism evidence="3 4">
    <name type="scientific">Platysternon megacephalum</name>
    <name type="common">big-headed turtle</name>
    <dbReference type="NCBI Taxonomy" id="55544"/>
    <lineage>
        <taxon>Eukaryota</taxon>
        <taxon>Metazoa</taxon>
        <taxon>Chordata</taxon>
        <taxon>Craniata</taxon>
        <taxon>Vertebrata</taxon>
        <taxon>Euteleostomi</taxon>
        <taxon>Archelosauria</taxon>
        <taxon>Testudinata</taxon>
        <taxon>Testudines</taxon>
        <taxon>Cryptodira</taxon>
        <taxon>Durocryptodira</taxon>
        <taxon>Testudinoidea</taxon>
        <taxon>Platysternidae</taxon>
        <taxon>Platysternon</taxon>
    </lineage>
</organism>
<dbReference type="Gene3D" id="3.40.50.2020">
    <property type="match status" value="1"/>
</dbReference>
<dbReference type="InterPro" id="IPR050408">
    <property type="entry name" value="HGPRT"/>
</dbReference>
<evidence type="ECO:0000259" key="2">
    <source>
        <dbReference type="Pfam" id="PF00156"/>
    </source>
</evidence>
<keyword evidence="3" id="KW-0328">Glycosyltransferase</keyword>
<evidence type="ECO:0000313" key="3">
    <source>
        <dbReference type="EMBL" id="TFK11968.1"/>
    </source>
</evidence>
<feature type="domain" description="Phosphoribosyltransferase" evidence="2">
    <location>
        <begin position="8"/>
        <end position="49"/>
    </location>
</feature>
<dbReference type="OrthoDB" id="9449045at2759"/>
<keyword evidence="4" id="KW-1185">Reference proteome</keyword>
<dbReference type="InterPro" id="IPR000836">
    <property type="entry name" value="PRTase_dom"/>
</dbReference>
<name>A0A4D9EY10_9SAUR</name>
<dbReference type="SUPFAM" id="SSF53271">
    <property type="entry name" value="PRTase-like"/>
    <property type="match status" value="1"/>
</dbReference>
<dbReference type="Proteomes" id="UP000297703">
    <property type="component" value="Unassembled WGS sequence"/>
</dbReference>
<reference evidence="3 4" key="1">
    <citation type="submission" date="2019-04" db="EMBL/GenBank/DDBJ databases">
        <title>Draft genome of the big-headed turtle Platysternon megacephalum.</title>
        <authorList>
            <person name="Gong S."/>
        </authorList>
    </citation>
    <scope>NUCLEOTIDE SEQUENCE [LARGE SCALE GENOMIC DNA]</scope>
    <source>
        <strain evidence="3">DO16091913</strain>
        <tissue evidence="3">Muscle</tissue>
    </source>
</reference>
<proteinExistence type="predicted"/>
<dbReference type="CDD" id="cd06223">
    <property type="entry name" value="PRTases_typeI"/>
    <property type="match status" value="1"/>
</dbReference>
<dbReference type="GO" id="GO:0005829">
    <property type="term" value="C:cytosol"/>
    <property type="evidence" value="ECO:0007669"/>
    <property type="project" value="TreeGrafter"/>
</dbReference>
<dbReference type="PANTHER" id="PTHR43340:SF5">
    <property type="entry name" value="PHOSPHORIBOSYLTRANSFERASE DOMAIN-CONTAINING PROTEIN 1"/>
    <property type="match status" value="1"/>
</dbReference>
<accession>A0A4D9EY10</accession>
<keyword evidence="3" id="KW-0808">Transferase</keyword>
<dbReference type="InterPro" id="IPR029057">
    <property type="entry name" value="PRTase-like"/>
</dbReference>
<comment type="caution">
    <text evidence="3">The sequence shown here is derived from an EMBL/GenBank/DDBJ whole genome shotgun (WGS) entry which is preliminary data.</text>
</comment>
<feature type="region of interest" description="Disordered" evidence="1">
    <location>
        <begin position="180"/>
        <end position="210"/>
    </location>
</feature>
<dbReference type="EMBL" id="QXTE01000026">
    <property type="protein sequence ID" value="TFK11968.1"/>
    <property type="molecule type" value="Genomic_DNA"/>
</dbReference>
<evidence type="ECO:0000256" key="1">
    <source>
        <dbReference type="SAM" id="MobiDB-lite"/>
    </source>
</evidence>
<dbReference type="PANTHER" id="PTHR43340">
    <property type="entry name" value="HYPOXANTHINE-GUANINE PHOSPHORIBOSYLTRANSFERASE"/>
    <property type="match status" value="1"/>
</dbReference>
<dbReference type="GO" id="GO:0016757">
    <property type="term" value="F:glycosyltransferase activity"/>
    <property type="evidence" value="ECO:0007669"/>
    <property type="project" value="UniProtKB-KW"/>
</dbReference>
<feature type="compositionally biased region" description="Polar residues" evidence="1">
    <location>
        <begin position="184"/>
        <end position="210"/>
    </location>
</feature>
<dbReference type="STRING" id="55544.A0A4D9EY10"/>
<dbReference type="AlphaFoldDB" id="A0A4D9EY10"/>
<protein>
    <submittedName>
        <fullName evidence="3">Phosphoribosyltransferase domain-containing protein 1</fullName>
    </submittedName>
</protein>
<sequence length="210" mass="22721">MQIIGGEDLSKLTGKSALIVEDIIGTGRTMKALLNNIEKYKPKMIKVASMKELSDLEEEVRSKHMIWIRAALTWAPLRLVLDEPSALEGLHGTNIIAVLSMIQVFPATRDPQALSALPSLAVQESSVSVPASRREHIVPSCHLVLGPTIPSRGKPKMLALTQASSLQYCSLAPVGTTPLWSPEEGSSSDSQVGLYSSQPRSHSRYPSSDP</sequence>
<evidence type="ECO:0000313" key="4">
    <source>
        <dbReference type="Proteomes" id="UP000297703"/>
    </source>
</evidence>
<reference evidence="3 4" key="2">
    <citation type="submission" date="2019-04" db="EMBL/GenBank/DDBJ databases">
        <title>The genome sequence of big-headed turtle.</title>
        <authorList>
            <person name="Gong S."/>
        </authorList>
    </citation>
    <scope>NUCLEOTIDE SEQUENCE [LARGE SCALE GENOMIC DNA]</scope>
    <source>
        <strain evidence="3">DO16091913</strain>
        <tissue evidence="3">Muscle</tissue>
    </source>
</reference>